<dbReference type="Proteomes" id="UP000289238">
    <property type="component" value="Unassembled WGS sequence"/>
</dbReference>
<dbReference type="AlphaFoldDB" id="A0A4Q0PBZ2"/>
<feature type="transmembrane region" description="Helical" evidence="6">
    <location>
        <begin position="96"/>
        <end position="117"/>
    </location>
</feature>
<feature type="transmembrane region" description="Helical" evidence="6">
    <location>
        <begin position="236"/>
        <end position="261"/>
    </location>
</feature>
<evidence type="ECO:0000313" key="8">
    <source>
        <dbReference type="Proteomes" id="UP000289238"/>
    </source>
</evidence>
<dbReference type="PANTHER" id="PTHR30250">
    <property type="entry name" value="PST FAMILY PREDICTED COLANIC ACID TRANSPORTER"/>
    <property type="match status" value="1"/>
</dbReference>
<feature type="transmembrane region" description="Helical" evidence="6">
    <location>
        <begin position="267"/>
        <end position="293"/>
    </location>
</feature>
<organism evidence="7 8">
    <name type="scientific">Leeuwenhoekiella aequorea</name>
    <dbReference type="NCBI Taxonomy" id="283736"/>
    <lineage>
        <taxon>Bacteria</taxon>
        <taxon>Pseudomonadati</taxon>
        <taxon>Bacteroidota</taxon>
        <taxon>Flavobacteriia</taxon>
        <taxon>Flavobacteriales</taxon>
        <taxon>Flavobacteriaceae</taxon>
        <taxon>Leeuwenhoekiella</taxon>
    </lineage>
</organism>
<gene>
    <name evidence="7" type="ORF">DSM00_138</name>
</gene>
<sequence length="436" mass="49190">MLKTIRNKIYNSTTTSALGGIISVLLIRVFGILFLFGITIYLTNFYDPALVGAYEFTRSALFLIGGFAILGTDQSILFFSGRFLKRNQVKTFFRIYLKMVLLILLISVVILIGTLSVPQPVFDSLFNDITSGTLLIKTSFCVFFYAITLLNTELYRGFVLQKKSELYRGLYKQLPFAVGLFILYIFEAKAYLVDVFLASYLLLAIITSLEVLKIYSRNTFSNSPSKPVLFKTILKSTMPIAMSALGFYLLISIDIFFLKIYTDFKTLAYYGTAVKIIFLISTIVSTISSYIAVEIAELYVKNREELQVLMRKGVRIISSLSVLLSVFLYFCSELILNIFGAEYTEANESLRILIIGHFLSTLCGITAVYLNMTKKQITLQYIIAFTVVFNGILNWILIPKMGMNGAAIASALSVVMWNVIAGIIIYRKDKINLFIH</sequence>
<evidence type="ECO:0000256" key="4">
    <source>
        <dbReference type="ARBA" id="ARBA00022989"/>
    </source>
</evidence>
<protein>
    <submittedName>
        <fullName evidence="7">O-antigen/teichoic acid export membrane protein</fullName>
    </submittedName>
</protein>
<keyword evidence="8" id="KW-1185">Reference proteome</keyword>
<feature type="transmembrane region" description="Helical" evidence="6">
    <location>
        <begin position="404"/>
        <end position="426"/>
    </location>
</feature>
<feature type="transmembrane region" description="Helical" evidence="6">
    <location>
        <begin position="314"/>
        <end position="340"/>
    </location>
</feature>
<feature type="transmembrane region" description="Helical" evidence="6">
    <location>
        <begin position="129"/>
        <end position="150"/>
    </location>
</feature>
<dbReference type="GO" id="GO:0015297">
    <property type="term" value="F:antiporter activity"/>
    <property type="evidence" value="ECO:0007669"/>
    <property type="project" value="InterPro"/>
</dbReference>
<keyword evidence="2" id="KW-1003">Cell membrane</keyword>
<comment type="subcellular location">
    <subcellularLocation>
        <location evidence="1">Cell membrane</location>
        <topology evidence="1">Multi-pass membrane protein</topology>
    </subcellularLocation>
</comment>
<feature type="transmembrane region" description="Helical" evidence="6">
    <location>
        <begin position="170"/>
        <end position="186"/>
    </location>
</feature>
<keyword evidence="4 6" id="KW-1133">Transmembrane helix</keyword>
<evidence type="ECO:0000256" key="3">
    <source>
        <dbReference type="ARBA" id="ARBA00022692"/>
    </source>
</evidence>
<proteinExistence type="predicted"/>
<comment type="caution">
    <text evidence="7">The sequence shown here is derived from an EMBL/GenBank/DDBJ whole genome shotgun (WGS) entry which is preliminary data.</text>
</comment>
<dbReference type="Pfam" id="PF01554">
    <property type="entry name" value="MatE"/>
    <property type="match status" value="1"/>
</dbReference>
<evidence type="ECO:0000256" key="6">
    <source>
        <dbReference type="SAM" id="Phobius"/>
    </source>
</evidence>
<dbReference type="InterPro" id="IPR002528">
    <property type="entry name" value="MATE_fam"/>
</dbReference>
<dbReference type="GO" id="GO:0042910">
    <property type="term" value="F:xenobiotic transmembrane transporter activity"/>
    <property type="evidence" value="ECO:0007669"/>
    <property type="project" value="InterPro"/>
</dbReference>
<dbReference type="OrthoDB" id="824226at2"/>
<dbReference type="PANTHER" id="PTHR30250:SF11">
    <property type="entry name" value="O-ANTIGEN TRANSPORTER-RELATED"/>
    <property type="match status" value="1"/>
</dbReference>
<feature type="transmembrane region" description="Helical" evidence="6">
    <location>
        <begin position="379"/>
        <end position="398"/>
    </location>
</feature>
<dbReference type="GO" id="GO:0005886">
    <property type="term" value="C:plasma membrane"/>
    <property type="evidence" value="ECO:0007669"/>
    <property type="project" value="UniProtKB-SubCell"/>
</dbReference>
<reference evidence="7 8" key="1">
    <citation type="submission" date="2018-07" db="EMBL/GenBank/DDBJ databases">
        <title>Leeuwenhoekiella genomics.</title>
        <authorList>
            <person name="Tahon G."/>
            <person name="Willems A."/>
        </authorList>
    </citation>
    <scope>NUCLEOTIDE SEQUENCE [LARGE SCALE GENOMIC DNA]</scope>
    <source>
        <strain evidence="7 8">LMG 22550</strain>
    </source>
</reference>
<feature type="transmembrane region" description="Helical" evidence="6">
    <location>
        <begin position="192"/>
        <end position="215"/>
    </location>
</feature>
<feature type="transmembrane region" description="Helical" evidence="6">
    <location>
        <begin position="62"/>
        <end position="84"/>
    </location>
</feature>
<feature type="transmembrane region" description="Helical" evidence="6">
    <location>
        <begin position="21"/>
        <end position="42"/>
    </location>
</feature>
<dbReference type="EMBL" id="QOVM01000001">
    <property type="protein sequence ID" value="RXG24350.1"/>
    <property type="molecule type" value="Genomic_DNA"/>
</dbReference>
<accession>A0A4Q0PBZ2</accession>
<evidence type="ECO:0000313" key="7">
    <source>
        <dbReference type="EMBL" id="RXG24350.1"/>
    </source>
</evidence>
<evidence type="ECO:0000256" key="5">
    <source>
        <dbReference type="ARBA" id="ARBA00023136"/>
    </source>
</evidence>
<name>A0A4Q0PBZ2_9FLAO</name>
<keyword evidence="5 6" id="KW-0472">Membrane</keyword>
<evidence type="ECO:0000256" key="2">
    <source>
        <dbReference type="ARBA" id="ARBA00022475"/>
    </source>
</evidence>
<keyword evidence="3 6" id="KW-0812">Transmembrane</keyword>
<evidence type="ECO:0000256" key="1">
    <source>
        <dbReference type="ARBA" id="ARBA00004651"/>
    </source>
</evidence>
<dbReference type="RefSeq" id="WP_128756098.1">
    <property type="nucleotide sequence ID" value="NZ_QOVM01000001.1"/>
</dbReference>
<feature type="transmembrane region" description="Helical" evidence="6">
    <location>
        <begin position="352"/>
        <end position="372"/>
    </location>
</feature>
<dbReference type="InterPro" id="IPR050833">
    <property type="entry name" value="Poly_Biosynth_Transport"/>
</dbReference>